<evidence type="ECO:0000256" key="1">
    <source>
        <dbReference type="SAM" id="MobiDB-lite"/>
    </source>
</evidence>
<sequence length="95" mass="10734">MNISEASPTSSSQAPSISAASHLENPNRSTQNRWLELVSSWVNHLSGSSEPIIREIPQKTGSSLWQIYDPHTQSKITCASEREVRIWIEQHYSSR</sequence>
<dbReference type="RefSeq" id="WP_316787557.1">
    <property type="nucleotide sequence ID" value="NZ_CP053540.1"/>
</dbReference>
<reference evidence="2" key="1">
    <citation type="submission" date="2020-05" db="EMBL/GenBank/DDBJ databases">
        <authorList>
            <person name="Zhu T."/>
            <person name="Keshari N."/>
            <person name="Lu X."/>
        </authorList>
    </citation>
    <scope>NUCLEOTIDE SEQUENCE</scope>
    <source>
        <strain evidence="2">NK1-22</strain>
    </source>
</reference>
<accession>A0AA97BQR0</accession>
<dbReference type="KEGG" id="tog:HNI00_16010"/>
<dbReference type="AlphaFoldDB" id="A0AA97BQR0"/>
<name>A0AA97BQR0_9CYAN</name>
<feature type="region of interest" description="Disordered" evidence="1">
    <location>
        <begin position="1"/>
        <end position="27"/>
    </location>
</feature>
<feature type="compositionally biased region" description="Low complexity" evidence="1">
    <location>
        <begin position="1"/>
        <end position="21"/>
    </location>
</feature>
<proteinExistence type="predicted"/>
<evidence type="ECO:0000313" key="2">
    <source>
        <dbReference type="EMBL" id="WOB44488.1"/>
    </source>
</evidence>
<organism evidence="2">
    <name type="scientific">Thermoleptolyngbya oregonensis NK1-22</name>
    <dbReference type="NCBI Taxonomy" id="2547457"/>
    <lineage>
        <taxon>Bacteria</taxon>
        <taxon>Bacillati</taxon>
        <taxon>Cyanobacteriota</taxon>
        <taxon>Cyanophyceae</taxon>
        <taxon>Oculatellales</taxon>
        <taxon>Oculatellaceae</taxon>
        <taxon>Thermoleptolyngbya</taxon>
    </lineage>
</organism>
<dbReference type="EMBL" id="CP053540">
    <property type="protein sequence ID" value="WOB44488.1"/>
    <property type="molecule type" value="Genomic_DNA"/>
</dbReference>
<protein>
    <submittedName>
        <fullName evidence="2">Uncharacterized protein</fullName>
    </submittedName>
</protein>
<gene>
    <name evidence="2" type="ORF">HNI00_16010</name>
</gene>